<evidence type="ECO:0000256" key="1">
    <source>
        <dbReference type="ARBA" id="ARBA00004651"/>
    </source>
</evidence>
<evidence type="ECO:0000313" key="9">
    <source>
        <dbReference type="EMBL" id="QNM08400.1"/>
    </source>
</evidence>
<keyword evidence="3" id="KW-1003">Cell membrane</keyword>
<dbReference type="GO" id="GO:0022857">
    <property type="term" value="F:transmembrane transporter activity"/>
    <property type="evidence" value="ECO:0007669"/>
    <property type="project" value="InterPro"/>
</dbReference>
<dbReference type="GO" id="GO:0005886">
    <property type="term" value="C:plasma membrane"/>
    <property type="evidence" value="ECO:0007669"/>
    <property type="project" value="UniProtKB-SubCell"/>
</dbReference>
<keyword evidence="10" id="KW-1185">Reference proteome</keyword>
<dbReference type="AlphaFoldDB" id="A0A7G9GC68"/>
<feature type="transmembrane region" description="Helical" evidence="7">
    <location>
        <begin position="51"/>
        <end position="70"/>
    </location>
</feature>
<feature type="transmembrane region" description="Helical" evidence="7">
    <location>
        <begin position="337"/>
        <end position="358"/>
    </location>
</feature>
<dbReference type="EMBL" id="CP060635">
    <property type="protein sequence ID" value="QNM08400.1"/>
    <property type="molecule type" value="Genomic_DNA"/>
</dbReference>
<feature type="transmembrane region" description="Helical" evidence="7">
    <location>
        <begin position="281"/>
        <end position="299"/>
    </location>
</feature>
<gene>
    <name evidence="9" type="ORF">H9Q79_16225</name>
</gene>
<name>A0A7G9GC68_9FIRM</name>
<feature type="transmembrane region" description="Helical" evidence="7">
    <location>
        <begin position="141"/>
        <end position="165"/>
    </location>
</feature>
<evidence type="ECO:0000256" key="3">
    <source>
        <dbReference type="ARBA" id="ARBA00022475"/>
    </source>
</evidence>
<dbReference type="InterPro" id="IPR020846">
    <property type="entry name" value="MFS_dom"/>
</dbReference>
<reference evidence="9 10" key="1">
    <citation type="submission" date="2020-08" db="EMBL/GenBank/DDBJ databases">
        <authorList>
            <person name="Liu C."/>
            <person name="Sun Q."/>
        </authorList>
    </citation>
    <scope>NUCLEOTIDE SEQUENCE [LARGE SCALE GENOMIC DNA]</scope>
    <source>
        <strain evidence="9 10">NSJ-29</strain>
    </source>
</reference>
<dbReference type="PANTHER" id="PTHR23517:SF13">
    <property type="entry name" value="MAJOR FACILITATOR SUPERFAMILY MFS_1"/>
    <property type="match status" value="1"/>
</dbReference>
<evidence type="ECO:0000259" key="8">
    <source>
        <dbReference type="PROSITE" id="PS50850"/>
    </source>
</evidence>
<keyword evidence="4 7" id="KW-0812">Transmembrane</keyword>
<feature type="transmembrane region" description="Helical" evidence="7">
    <location>
        <begin position="253"/>
        <end position="274"/>
    </location>
</feature>
<accession>A0A7G9GC68</accession>
<evidence type="ECO:0000256" key="4">
    <source>
        <dbReference type="ARBA" id="ARBA00022692"/>
    </source>
</evidence>
<dbReference type="Gene3D" id="1.20.1250.20">
    <property type="entry name" value="MFS general substrate transporter like domains"/>
    <property type="match status" value="1"/>
</dbReference>
<sequence length="401" mass="42887">MNTRKLSKARMILILLALFLSTSCTMGDMVIVPIAGNLYDVFPQVGLVNAIISAPALIGVPFCLLGGYLSDKMNKKILMVIGFALYTVTSVFGCAFENVYFILVCRLIATGVAWGLTSSAALGIIAELYEDEGKRGTVNGWYNAVMAALGSVLSLVAGYLAVSAWQNAFRAYWINIPILILLVVFLPSMPAEKKEASAAEEVKKGRTTQAGWMKGLIPILIQVLLVASSYYVITYMISVYVIDTGIGNEAFSGTLSSAGTICSFLANLAFGLIYSKLKKATAIPSFIAIGAGFLLMAFFPSRAVALVVCALMGGFWGIFYSFFFTECSVVVPEEKQGTAIGITSAVNGIAMFLCTYLVTGLKSVMKAESVTAVFPVFGIVVLGVCVYVVLLLMRGKKREAA</sequence>
<dbReference type="InterPro" id="IPR011701">
    <property type="entry name" value="MFS"/>
</dbReference>
<dbReference type="Pfam" id="PF07690">
    <property type="entry name" value="MFS_1"/>
    <property type="match status" value="1"/>
</dbReference>
<dbReference type="RefSeq" id="WP_249328740.1">
    <property type="nucleotide sequence ID" value="NZ_CP060635.1"/>
</dbReference>
<feature type="transmembrane region" description="Helical" evidence="7">
    <location>
        <begin position="305"/>
        <end position="325"/>
    </location>
</feature>
<keyword evidence="2" id="KW-0813">Transport</keyword>
<dbReference type="InterPro" id="IPR050171">
    <property type="entry name" value="MFS_Transporters"/>
</dbReference>
<feature type="domain" description="Major facilitator superfamily (MFS) profile" evidence="8">
    <location>
        <begin position="10"/>
        <end position="396"/>
    </location>
</feature>
<evidence type="ECO:0000256" key="2">
    <source>
        <dbReference type="ARBA" id="ARBA00022448"/>
    </source>
</evidence>
<feature type="transmembrane region" description="Helical" evidence="7">
    <location>
        <begin position="370"/>
        <end position="393"/>
    </location>
</feature>
<proteinExistence type="predicted"/>
<dbReference type="SUPFAM" id="SSF103473">
    <property type="entry name" value="MFS general substrate transporter"/>
    <property type="match status" value="1"/>
</dbReference>
<dbReference type="PROSITE" id="PS50850">
    <property type="entry name" value="MFS"/>
    <property type="match status" value="1"/>
</dbReference>
<dbReference type="PROSITE" id="PS51257">
    <property type="entry name" value="PROKAR_LIPOPROTEIN"/>
    <property type="match status" value="1"/>
</dbReference>
<keyword evidence="6 7" id="KW-0472">Membrane</keyword>
<feature type="transmembrane region" description="Helical" evidence="7">
    <location>
        <begin position="77"/>
        <end position="101"/>
    </location>
</feature>
<evidence type="ECO:0000313" key="10">
    <source>
        <dbReference type="Proteomes" id="UP000515860"/>
    </source>
</evidence>
<comment type="subcellular location">
    <subcellularLocation>
        <location evidence="1">Cell membrane</location>
        <topology evidence="1">Multi-pass membrane protein</topology>
    </subcellularLocation>
</comment>
<evidence type="ECO:0000256" key="7">
    <source>
        <dbReference type="SAM" id="Phobius"/>
    </source>
</evidence>
<organism evidence="9 10">
    <name type="scientific">Wansuia hejianensis</name>
    <dbReference type="NCBI Taxonomy" id="2763667"/>
    <lineage>
        <taxon>Bacteria</taxon>
        <taxon>Bacillati</taxon>
        <taxon>Bacillota</taxon>
        <taxon>Clostridia</taxon>
        <taxon>Lachnospirales</taxon>
        <taxon>Lachnospiraceae</taxon>
        <taxon>Wansuia</taxon>
    </lineage>
</organism>
<feature type="transmembrane region" description="Helical" evidence="7">
    <location>
        <begin position="171"/>
        <end position="191"/>
    </location>
</feature>
<dbReference type="InterPro" id="IPR036259">
    <property type="entry name" value="MFS_trans_sf"/>
</dbReference>
<evidence type="ECO:0000256" key="5">
    <source>
        <dbReference type="ARBA" id="ARBA00022989"/>
    </source>
</evidence>
<evidence type="ECO:0000256" key="6">
    <source>
        <dbReference type="ARBA" id="ARBA00023136"/>
    </source>
</evidence>
<feature type="transmembrane region" description="Helical" evidence="7">
    <location>
        <begin position="212"/>
        <end position="233"/>
    </location>
</feature>
<feature type="transmembrane region" description="Helical" evidence="7">
    <location>
        <begin position="107"/>
        <end position="129"/>
    </location>
</feature>
<dbReference type="Proteomes" id="UP000515860">
    <property type="component" value="Chromosome"/>
</dbReference>
<protein>
    <submittedName>
        <fullName evidence="9">MFS transporter</fullName>
    </submittedName>
</protein>
<dbReference type="KEGG" id="whj:H9Q79_16225"/>
<dbReference type="PANTHER" id="PTHR23517">
    <property type="entry name" value="RESISTANCE PROTEIN MDTM, PUTATIVE-RELATED-RELATED"/>
    <property type="match status" value="1"/>
</dbReference>
<keyword evidence="5 7" id="KW-1133">Transmembrane helix</keyword>